<reference evidence="1" key="1">
    <citation type="submission" date="2014-07" db="EMBL/GenBank/DDBJ databases">
        <authorList>
            <person name="Martin A.A"/>
            <person name="De Silva N."/>
        </authorList>
    </citation>
    <scope>NUCLEOTIDE SEQUENCE</scope>
</reference>
<reference evidence="2" key="2">
    <citation type="submission" date="2015-08" db="UniProtKB">
        <authorList>
            <consortium name="WormBaseParasite"/>
        </authorList>
    </citation>
    <scope>IDENTIFICATION</scope>
</reference>
<proteinExistence type="predicted"/>
<protein>
    <submittedName>
        <fullName evidence="2">Secreted protein</fullName>
    </submittedName>
</protein>
<dbReference type="AlphaFoldDB" id="A0A0K0G4G1"/>
<accession>A0A0K0G4G1</accession>
<keyword evidence="1" id="KW-1185">Reference proteome</keyword>
<sequence length="75" mass="8537">MFWIIVTCTRRNVASTNLPSAKVTSYAEYTLDSLSLDLLCSAVSDGEFKYVMNAQDNCTRYFWCIPLKSNLLKKS</sequence>
<evidence type="ECO:0000313" key="1">
    <source>
        <dbReference type="Proteomes" id="UP000035680"/>
    </source>
</evidence>
<dbReference type="WBParaSite" id="SVE_1962100.1">
    <property type="protein sequence ID" value="SVE_1962100.1"/>
    <property type="gene ID" value="SVE_1962100"/>
</dbReference>
<name>A0A0K0G4G1_STRVS</name>
<dbReference type="Proteomes" id="UP000035680">
    <property type="component" value="Unassembled WGS sequence"/>
</dbReference>
<evidence type="ECO:0000313" key="2">
    <source>
        <dbReference type="WBParaSite" id="SVE_1962100.1"/>
    </source>
</evidence>
<organism evidence="1 2">
    <name type="scientific">Strongyloides venezuelensis</name>
    <name type="common">Threadworm</name>
    <dbReference type="NCBI Taxonomy" id="75913"/>
    <lineage>
        <taxon>Eukaryota</taxon>
        <taxon>Metazoa</taxon>
        <taxon>Ecdysozoa</taxon>
        <taxon>Nematoda</taxon>
        <taxon>Chromadorea</taxon>
        <taxon>Rhabditida</taxon>
        <taxon>Tylenchina</taxon>
        <taxon>Panagrolaimomorpha</taxon>
        <taxon>Strongyloidoidea</taxon>
        <taxon>Strongyloididae</taxon>
        <taxon>Strongyloides</taxon>
    </lineage>
</organism>